<evidence type="ECO:0000313" key="7">
    <source>
        <dbReference type="EMBL" id="NZA26983.1"/>
    </source>
</evidence>
<evidence type="ECO:0000256" key="6">
    <source>
        <dbReference type="HAMAP-Rule" id="MF_02079"/>
    </source>
</evidence>
<dbReference type="GO" id="GO:0051301">
    <property type="term" value="P:cell division"/>
    <property type="evidence" value="ECO:0007669"/>
    <property type="project" value="InterPro"/>
</dbReference>
<comment type="subcellular location">
    <subcellularLocation>
        <location evidence="6">Cell inner membrane</location>
        <topology evidence="6">Multi-pass membrane protein</topology>
    </subcellularLocation>
    <subcellularLocation>
        <location evidence="1">Membrane</location>
        <topology evidence="1">Multi-pass membrane protein</topology>
    </subcellularLocation>
</comment>
<dbReference type="Pfam" id="PF01098">
    <property type="entry name" value="FTSW_RODA_SPOVE"/>
    <property type="match status" value="1"/>
</dbReference>
<feature type="transmembrane region" description="Helical" evidence="6">
    <location>
        <begin position="21"/>
        <end position="41"/>
    </location>
</feature>
<keyword evidence="6" id="KW-0328">Glycosyltransferase</keyword>
<feature type="transmembrane region" description="Helical" evidence="6">
    <location>
        <begin position="340"/>
        <end position="361"/>
    </location>
</feature>
<organism evidence="7 8">
    <name type="scientific">Luteimonas salinisoli</name>
    <dbReference type="NCBI Taxonomy" id="2752307"/>
    <lineage>
        <taxon>Bacteria</taxon>
        <taxon>Pseudomonadati</taxon>
        <taxon>Pseudomonadota</taxon>
        <taxon>Gammaproteobacteria</taxon>
        <taxon>Lysobacterales</taxon>
        <taxon>Lysobacteraceae</taxon>
        <taxon>Luteimonas</taxon>
    </lineage>
</organism>
<keyword evidence="6" id="KW-0808">Transferase</keyword>
<evidence type="ECO:0000256" key="5">
    <source>
        <dbReference type="ARBA" id="ARBA00023136"/>
    </source>
</evidence>
<dbReference type="InterPro" id="IPR011923">
    <property type="entry name" value="RodA/MrdB"/>
</dbReference>
<name>A0A853JCI7_9GAMM</name>
<dbReference type="GO" id="GO:0015648">
    <property type="term" value="F:lipid-linked peptidoglycan transporter activity"/>
    <property type="evidence" value="ECO:0007669"/>
    <property type="project" value="TreeGrafter"/>
</dbReference>
<evidence type="ECO:0000256" key="4">
    <source>
        <dbReference type="ARBA" id="ARBA00022989"/>
    </source>
</evidence>
<dbReference type="GO" id="GO:0008360">
    <property type="term" value="P:regulation of cell shape"/>
    <property type="evidence" value="ECO:0007669"/>
    <property type="project" value="UniProtKB-KW"/>
</dbReference>
<evidence type="ECO:0000256" key="1">
    <source>
        <dbReference type="ARBA" id="ARBA00004141"/>
    </source>
</evidence>
<sequence>MNVILRWLLDLFLRLTRTLDWPLLAALLALMGIGLAVLYSASGQSEAMVTAQAVRYGAGLAAMWALSRLPPLRLRAATPAVYALSLLPLVLVLFIGTGRHGQHWIDLGVFYFQPAELMKLSLPMMAAWYLNHFGTPPRIRDVLACSVLIALPTALVMLQPDLGTAMLVAASGAFALYLAGLSWWWFAAAAGGLAVAAPAAWFWLLMPYQKDRLLTFLDPETDPLGAGWNIIQSKIAIGAGGFHGQGWGQGTQSHLNYVPEHTTDFIFAVLSEEFGWLGVVATLALYLFIVGRCLWIASEARDGYARLLAGTLGLAMFVYVIVNGGMISGLLPVVGVPMPLLSYGGTVAVSLLAGMGVVMSVHAHRPVRAGGLA</sequence>
<gene>
    <name evidence="6 7" type="primary">rodA</name>
    <name evidence="6" type="synonym">mrdB</name>
    <name evidence="7" type="ORF">H0E84_11375</name>
</gene>
<keyword evidence="8" id="KW-1185">Reference proteome</keyword>
<dbReference type="HAMAP" id="MF_02079">
    <property type="entry name" value="PGT_RodA"/>
    <property type="match status" value="1"/>
</dbReference>
<comment type="catalytic activity">
    <reaction evidence="6">
        <text>[GlcNAc-(1-&gt;4)-Mur2Ac(oyl-L-Ala-gamma-D-Glu-L-Lys-D-Ala-D-Ala)](n)-di-trans,octa-cis-undecaprenyl diphosphate + beta-D-GlcNAc-(1-&gt;4)-Mur2Ac(oyl-L-Ala-gamma-D-Glu-L-Lys-D-Ala-D-Ala)-di-trans,octa-cis-undecaprenyl diphosphate = [GlcNAc-(1-&gt;4)-Mur2Ac(oyl-L-Ala-gamma-D-Glu-L-Lys-D-Ala-D-Ala)](n+1)-di-trans,octa-cis-undecaprenyl diphosphate + di-trans,octa-cis-undecaprenyl diphosphate + H(+)</text>
        <dbReference type="Rhea" id="RHEA:23708"/>
        <dbReference type="Rhea" id="RHEA-COMP:9602"/>
        <dbReference type="Rhea" id="RHEA-COMP:9603"/>
        <dbReference type="ChEBI" id="CHEBI:15378"/>
        <dbReference type="ChEBI" id="CHEBI:58405"/>
        <dbReference type="ChEBI" id="CHEBI:60033"/>
        <dbReference type="ChEBI" id="CHEBI:78435"/>
        <dbReference type="EC" id="2.4.99.28"/>
    </reaction>
</comment>
<keyword evidence="3 6" id="KW-0133">Cell shape</keyword>
<dbReference type="GO" id="GO:0032153">
    <property type="term" value="C:cell division site"/>
    <property type="evidence" value="ECO:0007669"/>
    <property type="project" value="TreeGrafter"/>
</dbReference>
<feature type="transmembrane region" description="Helical" evidence="6">
    <location>
        <begin position="274"/>
        <end position="295"/>
    </location>
</feature>
<proteinExistence type="inferred from homology"/>
<keyword evidence="6" id="KW-0961">Cell wall biogenesis/degradation</keyword>
<keyword evidence="5 6" id="KW-0472">Membrane</keyword>
<keyword evidence="6" id="KW-1003">Cell membrane</keyword>
<dbReference type="RefSeq" id="WP_180678767.1">
    <property type="nucleotide sequence ID" value="NZ_JACCKA010000069.1"/>
</dbReference>
<dbReference type="NCBIfam" id="TIGR02210">
    <property type="entry name" value="rodA_shape"/>
    <property type="match status" value="1"/>
</dbReference>
<feature type="transmembrane region" description="Helical" evidence="6">
    <location>
        <begin position="185"/>
        <end position="204"/>
    </location>
</feature>
<keyword evidence="6" id="KW-0997">Cell inner membrane</keyword>
<dbReference type="GO" id="GO:0005886">
    <property type="term" value="C:plasma membrane"/>
    <property type="evidence" value="ECO:0007669"/>
    <property type="project" value="UniProtKB-SubCell"/>
</dbReference>
<feature type="transmembrane region" description="Helical" evidence="6">
    <location>
        <begin position="110"/>
        <end position="130"/>
    </location>
</feature>
<comment type="pathway">
    <text evidence="6">Cell wall biogenesis; peptidoglycan biosynthesis.</text>
</comment>
<dbReference type="EMBL" id="JACCKA010000069">
    <property type="protein sequence ID" value="NZA26983.1"/>
    <property type="molecule type" value="Genomic_DNA"/>
</dbReference>
<evidence type="ECO:0000256" key="2">
    <source>
        <dbReference type="ARBA" id="ARBA00022692"/>
    </source>
</evidence>
<dbReference type="PANTHER" id="PTHR30474:SF1">
    <property type="entry name" value="PEPTIDOGLYCAN GLYCOSYLTRANSFERASE MRDB"/>
    <property type="match status" value="1"/>
</dbReference>
<evidence type="ECO:0000313" key="8">
    <source>
        <dbReference type="Proteomes" id="UP000578091"/>
    </source>
</evidence>
<feature type="transmembrane region" description="Helical" evidence="6">
    <location>
        <begin position="307"/>
        <end position="334"/>
    </location>
</feature>
<comment type="caution">
    <text evidence="7">The sequence shown here is derived from an EMBL/GenBank/DDBJ whole genome shotgun (WGS) entry which is preliminary data.</text>
</comment>
<dbReference type="GO" id="GO:0008955">
    <property type="term" value="F:peptidoglycan glycosyltransferase activity"/>
    <property type="evidence" value="ECO:0007669"/>
    <property type="project" value="UniProtKB-UniRule"/>
</dbReference>
<dbReference type="GO" id="GO:0071555">
    <property type="term" value="P:cell wall organization"/>
    <property type="evidence" value="ECO:0007669"/>
    <property type="project" value="UniProtKB-KW"/>
</dbReference>
<feature type="transmembrane region" description="Helical" evidence="6">
    <location>
        <begin position="164"/>
        <end position="180"/>
    </location>
</feature>
<protein>
    <recommendedName>
        <fullName evidence="6">Peptidoglycan glycosyltransferase MrdB</fullName>
        <shortName evidence="6">PGT</shortName>
        <ecNumber evidence="6">2.4.99.28</ecNumber>
    </recommendedName>
    <alternativeName>
        <fullName evidence="6">Cell elongation protein RodA</fullName>
    </alternativeName>
    <alternativeName>
        <fullName evidence="6">Cell wall polymerase</fullName>
    </alternativeName>
    <alternativeName>
        <fullName evidence="6">Peptidoglycan polymerase</fullName>
        <shortName evidence="6">PG polymerase</shortName>
    </alternativeName>
</protein>
<dbReference type="PANTHER" id="PTHR30474">
    <property type="entry name" value="CELL CYCLE PROTEIN"/>
    <property type="match status" value="1"/>
</dbReference>
<feature type="transmembrane region" description="Helical" evidence="6">
    <location>
        <begin position="79"/>
        <end position="98"/>
    </location>
</feature>
<dbReference type="InterPro" id="IPR001182">
    <property type="entry name" value="FtsW/RodA"/>
</dbReference>
<reference evidence="7 8" key="1">
    <citation type="submission" date="2020-07" db="EMBL/GenBank/DDBJ databases">
        <title>Luteimonas sp. SJ-92.</title>
        <authorList>
            <person name="Huang X.-X."/>
            <person name="Xu L."/>
            <person name="Sun J.-Q."/>
        </authorList>
    </citation>
    <scope>NUCLEOTIDE SEQUENCE [LARGE SCALE GENOMIC DNA]</scope>
    <source>
        <strain evidence="7 8">SJ-92</strain>
    </source>
</reference>
<dbReference type="EC" id="2.4.99.28" evidence="6"/>
<dbReference type="GO" id="GO:0009252">
    <property type="term" value="P:peptidoglycan biosynthetic process"/>
    <property type="evidence" value="ECO:0007669"/>
    <property type="project" value="UniProtKB-UniRule"/>
</dbReference>
<comment type="similarity">
    <text evidence="6">Belongs to the SEDS family. MrdB/RodA subfamily.</text>
</comment>
<evidence type="ECO:0000256" key="3">
    <source>
        <dbReference type="ARBA" id="ARBA00022960"/>
    </source>
</evidence>
<keyword evidence="4 6" id="KW-1133">Transmembrane helix</keyword>
<keyword evidence="2 6" id="KW-0812">Transmembrane</keyword>
<dbReference type="AlphaFoldDB" id="A0A853JCI7"/>
<dbReference type="UniPathway" id="UPA00219"/>
<dbReference type="Proteomes" id="UP000578091">
    <property type="component" value="Unassembled WGS sequence"/>
</dbReference>
<keyword evidence="6" id="KW-0573">Peptidoglycan synthesis</keyword>
<comment type="function">
    <text evidence="6">Peptidoglycan polymerase that is essential for cell wall elongation.</text>
</comment>
<accession>A0A853JCI7</accession>